<proteinExistence type="predicted"/>
<evidence type="ECO:0000256" key="2">
    <source>
        <dbReference type="SAM" id="SignalP"/>
    </source>
</evidence>
<reference evidence="3 4" key="1">
    <citation type="submission" date="2018-04" db="EMBL/GenBank/DDBJ databases">
        <authorList>
            <person name="Vogel A."/>
        </authorList>
    </citation>
    <scope>NUCLEOTIDE SEQUENCE [LARGE SCALE GENOMIC DNA]</scope>
</reference>
<sequence length="105" mass="11527">MLQLHRLCVLVVVEEVVDGRPKSMSGEIVGKDEIGNFIRDGGQDPPLNEGIKLIPFSVVSGRSDGGAVDESLEVESENQESKQSTPFFVIWLGKTKLHGDMEFNI</sequence>
<feature type="region of interest" description="Disordered" evidence="1">
    <location>
        <begin position="62"/>
        <end position="82"/>
    </location>
</feature>
<dbReference type="AlphaFoldDB" id="A0A484NEC0"/>
<organism evidence="3 4">
    <name type="scientific">Cuscuta campestris</name>
    <dbReference type="NCBI Taxonomy" id="132261"/>
    <lineage>
        <taxon>Eukaryota</taxon>
        <taxon>Viridiplantae</taxon>
        <taxon>Streptophyta</taxon>
        <taxon>Embryophyta</taxon>
        <taxon>Tracheophyta</taxon>
        <taxon>Spermatophyta</taxon>
        <taxon>Magnoliopsida</taxon>
        <taxon>eudicotyledons</taxon>
        <taxon>Gunneridae</taxon>
        <taxon>Pentapetalae</taxon>
        <taxon>asterids</taxon>
        <taxon>lamiids</taxon>
        <taxon>Solanales</taxon>
        <taxon>Convolvulaceae</taxon>
        <taxon>Cuscuteae</taxon>
        <taxon>Cuscuta</taxon>
        <taxon>Cuscuta subgen. Grammica</taxon>
        <taxon>Cuscuta sect. Cleistogrammica</taxon>
    </lineage>
</organism>
<evidence type="ECO:0000313" key="4">
    <source>
        <dbReference type="Proteomes" id="UP000595140"/>
    </source>
</evidence>
<keyword evidence="2" id="KW-0732">Signal</keyword>
<keyword evidence="4" id="KW-1185">Reference proteome</keyword>
<protein>
    <submittedName>
        <fullName evidence="3">Uncharacterized protein</fullName>
    </submittedName>
</protein>
<evidence type="ECO:0000256" key="1">
    <source>
        <dbReference type="SAM" id="MobiDB-lite"/>
    </source>
</evidence>
<name>A0A484NEC0_9ASTE</name>
<accession>A0A484NEC0</accession>
<dbReference type="Proteomes" id="UP000595140">
    <property type="component" value="Unassembled WGS sequence"/>
</dbReference>
<evidence type="ECO:0000313" key="3">
    <source>
        <dbReference type="EMBL" id="VFQ98766.1"/>
    </source>
</evidence>
<feature type="signal peptide" evidence="2">
    <location>
        <begin position="1"/>
        <end position="19"/>
    </location>
</feature>
<feature type="chain" id="PRO_5019861495" evidence="2">
    <location>
        <begin position="20"/>
        <end position="105"/>
    </location>
</feature>
<gene>
    <name evidence="3" type="ORF">CCAM_LOCUS40542</name>
</gene>
<dbReference type="EMBL" id="OOIL02006618">
    <property type="protein sequence ID" value="VFQ98766.1"/>
    <property type="molecule type" value="Genomic_DNA"/>
</dbReference>